<dbReference type="EMBL" id="BMIO01000005">
    <property type="protein sequence ID" value="GGD43352.1"/>
    <property type="molecule type" value="Genomic_DNA"/>
</dbReference>
<gene>
    <name evidence="1" type="ORF">GCM10010989_16810</name>
</gene>
<evidence type="ECO:0000313" key="2">
    <source>
        <dbReference type="Proteomes" id="UP000598997"/>
    </source>
</evidence>
<protein>
    <recommendedName>
        <fullName evidence="3">AbiTii domain-containing protein</fullName>
    </recommendedName>
</protein>
<organism evidence="1 2">
    <name type="scientific">Croceicoccus pelagius</name>
    <dbReference type="NCBI Taxonomy" id="1703341"/>
    <lineage>
        <taxon>Bacteria</taxon>
        <taxon>Pseudomonadati</taxon>
        <taxon>Pseudomonadota</taxon>
        <taxon>Alphaproteobacteria</taxon>
        <taxon>Sphingomonadales</taxon>
        <taxon>Erythrobacteraceae</taxon>
        <taxon>Croceicoccus</taxon>
    </lineage>
</organism>
<dbReference type="AlphaFoldDB" id="A0A916YFK4"/>
<keyword evidence="2" id="KW-1185">Reference proteome</keyword>
<sequence length="266" mass="28278">MSDASPQDFKDFLNHRFKELSVSAAQAREKNLAAMGKRGLSNSGAAILSGVQNLEEVLRSHVAEIIEITADWSGANLQMPEAREIAVAHLQQVVDELAIPPYAFRHGSAKINDSQREALEQMVGTVRSNIGVQIRAFALGVGSRKSREDRAIYVVNADTIIGGVQQGNGQASQSTVVTLTSKEISAALDRLENSIPNEEIRREAEPDIQTIKSQLQKLEPNPTILQEAGKSLRTIIEGAVGGAAGGVATPGLLHALGAFSAILGIG</sequence>
<comment type="caution">
    <text evidence="1">The sequence shown here is derived from an EMBL/GenBank/DDBJ whole genome shotgun (WGS) entry which is preliminary data.</text>
</comment>
<proteinExistence type="predicted"/>
<accession>A0A916YFK4</accession>
<dbReference type="RefSeq" id="WP_156521591.1">
    <property type="nucleotide sequence ID" value="NZ_BMIO01000005.1"/>
</dbReference>
<dbReference type="Proteomes" id="UP000598997">
    <property type="component" value="Unassembled WGS sequence"/>
</dbReference>
<reference evidence="1 2" key="1">
    <citation type="journal article" date="2014" name="Int. J. Syst. Evol. Microbiol.">
        <title>Complete genome sequence of Corynebacterium casei LMG S-19264T (=DSM 44701T), isolated from a smear-ripened cheese.</title>
        <authorList>
            <consortium name="US DOE Joint Genome Institute (JGI-PGF)"/>
            <person name="Walter F."/>
            <person name="Albersmeier A."/>
            <person name="Kalinowski J."/>
            <person name="Ruckert C."/>
        </authorList>
    </citation>
    <scope>NUCLEOTIDE SEQUENCE [LARGE SCALE GENOMIC DNA]</scope>
    <source>
        <strain evidence="1 2">CGMCC 1.15358</strain>
    </source>
</reference>
<name>A0A916YFK4_9SPHN</name>
<evidence type="ECO:0000313" key="1">
    <source>
        <dbReference type="EMBL" id="GGD43352.1"/>
    </source>
</evidence>
<evidence type="ECO:0008006" key="3">
    <source>
        <dbReference type="Google" id="ProtNLM"/>
    </source>
</evidence>